<protein>
    <submittedName>
        <fullName evidence="3">Osmotically-inducible protein OsmY</fullName>
    </submittedName>
</protein>
<comment type="caution">
    <text evidence="3">The sequence shown here is derived from an EMBL/GenBank/DDBJ whole genome shotgun (WGS) entry which is preliminary data.</text>
</comment>
<feature type="domain" description="BON" evidence="2">
    <location>
        <begin position="30"/>
        <end position="98"/>
    </location>
</feature>
<evidence type="ECO:0000313" key="3">
    <source>
        <dbReference type="EMBL" id="MDR7375380.1"/>
    </source>
</evidence>
<dbReference type="PROSITE" id="PS50914">
    <property type="entry name" value="BON"/>
    <property type="match status" value="1"/>
</dbReference>
<evidence type="ECO:0000259" key="2">
    <source>
        <dbReference type="PROSITE" id="PS50914"/>
    </source>
</evidence>
<accession>A0ABU2C231</accession>
<keyword evidence="1" id="KW-0732">Signal</keyword>
<dbReference type="RefSeq" id="WP_310369555.1">
    <property type="nucleotide sequence ID" value="NZ_JAVDXT010000001.1"/>
</dbReference>
<gene>
    <name evidence="3" type="ORF">J2X19_000038</name>
</gene>
<dbReference type="InterPro" id="IPR007055">
    <property type="entry name" value="BON_dom"/>
</dbReference>
<proteinExistence type="predicted"/>
<dbReference type="Pfam" id="PF04972">
    <property type="entry name" value="BON"/>
    <property type="match status" value="1"/>
</dbReference>
<evidence type="ECO:0000313" key="4">
    <source>
        <dbReference type="Proteomes" id="UP001180487"/>
    </source>
</evidence>
<name>A0ABU2C231_9BURK</name>
<sequence>MTRSFNRIAAAALIALAAGPFMAAQAATSNDADLASAVQSSLSNTLGSDASGLTVTANNGNITLHGWTQGPQEEAKARFVASKVPGVHNAYSSVRTFSSDSNE</sequence>
<evidence type="ECO:0000256" key="1">
    <source>
        <dbReference type="SAM" id="SignalP"/>
    </source>
</evidence>
<feature type="chain" id="PRO_5047533321" evidence="1">
    <location>
        <begin position="27"/>
        <end position="103"/>
    </location>
</feature>
<dbReference type="Gene3D" id="3.30.1340.30">
    <property type="match status" value="1"/>
</dbReference>
<dbReference type="EMBL" id="JAVDXT010000001">
    <property type="protein sequence ID" value="MDR7375380.1"/>
    <property type="molecule type" value="Genomic_DNA"/>
</dbReference>
<dbReference type="Proteomes" id="UP001180487">
    <property type="component" value="Unassembled WGS sequence"/>
</dbReference>
<feature type="signal peptide" evidence="1">
    <location>
        <begin position="1"/>
        <end position="26"/>
    </location>
</feature>
<organism evidence="3 4">
    <name type="scientific">Rhodoferax ferrireducens</name>
    <dbReference type="NCBI Taxonomy" id="192843"/>
    <lineage>
        <taxon>Bacteria</taxon>
        <taxon>Pseudomonadati</taxon>
        <taxon>Pseudomonadota</taxon>
        <taxon>Betaproteobacteria</taxon>
        <taxon>Burkholderiales</taxon>
        <taxon>Comamonadaceae</taxon>
        <taxon>Rhodoferax</taxon>
    </lineage>
</organism>
<reference evidence="3 4" key="1">
    <citation type="submission" date="2023-07" db="EMBL/GenBank/DDBJ databases">
        <title>Sorghum-associated microbial communities from plants grown in Nebraska, USA.</title>
        <authorList>
            <person name="Schachtman D."/>
        </authorList>
    </citation>
    <scope>NUCLEOTIDE SEQUENCE [LARGE SCALE GENOMIC DNA]</scope>
    <source>
        <strain evidence="3 4">BE313</strain>
    </source>
</reference>
<keyword evidence="4" id="KW-1185">Reference proteome</keyword>